<dbReference type="SUPFAM" id="SSF47240">
    <property type="entry name" value="Ferritin-like"/>
    <property type="match status" value="1"/>
</dbReference>
<sequence length="192" mass="22729">MKLHHPELIDLLQQAYSAEKAAAFAYQGHAASLKTEEEKKAVHQIEIDEWNHRHEVLAIMKQYEVPVSKYYELRFHIIGKMISWSCFVIGRFMPFYFAGRLESGNVCEYFRMKQFFNTMGITEHDTVLYEMGIKEKEHEVYFAERVSNSKLLPFFEKLFSWSAKQSFNNIDLDKKHPVEESGHYCNNGKHFF</sequence>
<comment type="caution">
    <text evidence="1">The sequence shown here is derived from an EMBL/GenBank/DDBJ whole genome shotgun (WGS) entry which is preliminary data.</text>
</comment>
<name>A0AAP2DT89_9BACT</name>
<protein>
    <recommendedName>
        <fullName evidence="3">Ferritin-like domain-containing protein</fullName>
    </recommendedName>
</protein>
<dbReference type="InterPro" id="IPR009078">
    <property type="entry name" value="Ferritin-like_SF"/>
</dbReference>
<proteinExistence type="predicted"/>
<dbReference type="EMBL" id="JAHESF010000057">
    <property type="protein sequence ID" value="MBT1701104.1"/>
    <property type="molecule type" value="Genomic_DNA"/>
</dbReference>
<evidence type="ECO:0000313" key="2">
    <source>
        <dbReference type="Proteomes" id="UP001319200"/>
    </source>
</evidence>
<keyword evidence="2" id="KW-1185">Reference proteome</keyword>
<dbReference type="AlphaFoldDB" id="A0AAP2DT89"/>
<dbReference type="Proteomes" id="UP001319200">
    <property type="component" value="Unassembled WGS sequence"/>
</dbReference>
<accession>A0AAP2DT89</accession>
<gene>
    <name evidence="1" type="ORF">KK083_29700</name>
</gene>
<dbReference type="RefSeq" id="WP_254169791.1">
    <property type="nucleotide sequence ID" value="NZ_JAHESF010000057.1"/>
</dbReference>
<reference evidence="1 2" key="1">
    <citation type="submission" date="2021-05" db="EMBL/GenBank/DDBJ databases">
        <title>A Polyphasic approach of four new species of the genus Ohtaekwangia: Ohtaekwangia histidinii sp. nov., Ohtaekwangia cretensis sp. nov., Ohtaekwangia indiensis sp. nov., Ohtaekwangia reichenbachii sp. nov. from diverse environment.</title>
        <authorList>
            <person name="Octaviana S."/>
        </authorList>
    </citation>
    <scope>NUCLEOTIDE SEQUENCE [LARGE SCALE GENOMIC DNA]</scope>
    <source>
        <strain evidence="1 2">PWU4</strain>
    </source>
</reference>
<organism evidence="1 2">
    <name type="scientific">Chryseosolibacter histidini</name>
    <dbReference type="NCBI Taxonomy" id="2782349"/>
    <lineage>
        <taxon>Bacteria</taxon>
        <taxon>Pseudomonadati</taxon>
        <taxon>Bacteroidota</taxon>
        <taxon>Cytophagia</taxon>
        <taxon>Cytophagales</taxon>
        <taxon>Chryseotaleaceae</taxon>
        <taxon>Chryseosolibacter</taxon>
    </lineage>
</organism>
<evidence type="ECO:0000313" key="1">
    <source>
        <dbReference type="EMBL" id="MBT1701104.1"/>
    </source>
</evidence>
<evidence type="ECO:0008006" key="3">
    <source>
        <dbReference type="Google" id="ProtNLM"/>
    </source>
</evidence>